<feature type="compositionally biased region" description="Acidic residues" evidence="1">
    <location>
        <begin position="30"/>
        <end position="39"/>
    </location>
</feature>
<dbReference type="Proteomes" id="UP001058974">
    <property type="component" value="Chromosome 3"/>
</dbReference>
<feature type="region of interest" description="Disordered" evidence="1">
    <location>
        <begin position="1"/>
        <end position="39"/>
    </location>
</feature>
<feature type="region of interest" description="Disordered" evidence="1">
    <location>
        <begin position="79"/>
        <end position="101"/>
    </location>
</feature>
<dbReference type="Gramene" id="Psat03G0315000-T1">
    <property type="protein sequence ID" value="KAI5428025.1"/>
    <property type="gene ID" value="KIW84_033150"/>
</dbReference>
<dbReference type="AlphaFoldDB" id="A0A9D4XZW3"/>
<sequence>MDERYNLDKGTPVVEKDVDDEGPTKVEVNVGDEGDTDMEENVGKEVSTYMEDNMGDEKKLRELIVTKDMWIRTDAVDMKASPIQRQPGRSKKKRNKKAGEMVRYESHMKQVRYKIKCSCFHKNGHNKSTCQMLPPQATSSQPPQATSSCHHKHLQVSHHNK</sequence>
<comment type="caution">
    <text evidence="2">The sequence shown here is derived from an EMBL/GenBank/DDBJ whole genome shotgun (WGS) entry which is preliminary data.</text>
</comment>
<evidence type="ECO:0000256" key="1">
    <source>
        <dbReference type="SAM" id="MobiDB-lite"/>
    </source>
</evidence>
<proteinExistence type="predicted"/>
<evidence type="ECO:0000313" key="3">
    <source>
        <dbReference type="Proteomes" id="UP001058974"/>
    </source>
</evidence>
<keyword evidence="3" id="KW-1185">Reference proteome</keyword>
<organism evidence="2 3">
    <name type="scientific">Pisum sativum</name>
    <name type="common">Garden pea</name>
    <name type="synonym">Lathyrus oleraceus</name>
    <dbReference type="NCBI Taxonomy" id="3888"/>
    <lineage>
        <taxon>Eukaryota</taxon>
        <taxon>Viridiplantae</taxon>
        <taxon>Streptophyta</taxon>
        <taxon>Embryophyta</taxon>
        <taxon>Tracheophyta</taxon>
        <taxon>Spermatophyta</taxon>
        <taxon>Magnoliopsida</taxon>
        <taxon>eudicotyledons</taxon>
        <taxon>Gunneridae</taxon>
        <taxon>Pentapetalae</taxon>
        <taxon>rosids</taxon>
        <taxon>fabids</taxon>
        <taxon>Fabales</taxon>
        <taxon>Fabaceae</taxon>
        <taxon>Papilionoideae</taxon>
        <taxon>50 kb inversion clade</taxon>
        <taxon>NPAAA clade</taxon>
        <taxon>Hologalegina</taxon>
        <taxon>IRL clade</taxon>
        <taxon>Fabeae</taxon>
        <taxon>Lathyrus</taxon>
    </lineage>
</organism>
<dbReference type="EMBL" id="JAMSHJ010000003">
    <property type="protein sequence ID" value="KAI5428025.1"/>
    <property type="molecule type" value="Genomic_DNA"/>
</dbReference>
<reference evidence="2 3" key="1">
    <citation type="journal article" date="2022" name="Nat. Genet.">
        <title>Improved pea reference genome and pan-genome highlight genomic features and evolutionary characteristics.</title>
        <authorList>
            <person name="Yang T."/>
            <person name="Liu R."/>
            <person name="Luo Y."/>
            <person name="Hu S."/>
            <person name="Wang D."/>
            <person name="Wang C."/>
            <person name="Pandey M.K."/>
            <person name="Ge S."/>
            <person name="Xu Q."/>
            <person name="Li N."/>
            <person name="Li G."/>
            <person name="Huang Y."/>
            <person name="Saxena R.K."/>
            <person name="Ji Y."/>
            <person name="Li M."/>
            <person name="Yan X."/>
            <person name="He Y."/>
            <person name="Liu Y."/>
            <person name="Wang X."/>
            <person name="Xiang C."/>
            <person name="Varshney R.K."/>
            <person name="Ding H."/>
            <person name="Gao S."/>
            <person name="Zong X."/>
        </authorList>
    </citation>
    <scope>NUCLEOTIDE SEQUENCE [LARGE SCALE GENOMIC DNA]</scope>
    <source>
        <strain evidence="2 3">cv. Zhongwan 6</strain>
    </source>
</reference>
<feature type="compositionally biased region" description="Basic residues" evidence="1">
    <location>
        <begin position="149"/>
        <end position="161"/>
    </location>
</feature>
<evidence type="ECO:0000313" key="2">
    <source>
        <dbReference type="EMBL" id="KAI5428025.1"/>
    </source>
</evidence>
<feature type="region of interest" description="Disordered" evidence="1">
    <location>
        <begin position="126"/>
        <end position="161"/>
    </location>
</feature>
<feature type="compositionally biased region" description="Low complexity" evidence="1">
    <location>
        <begin position="134"/>
        <end position="148"/>
    </location>
</feature>
<gene>
    <name evidence="2" type="ORF">KIW84_033150</name>
</gene>
<name>A0A9D4XZW3_PEA</name>
<protein>
    <submittedName>
        <fullName evidence="2">Uncharacterized protein</fullName>
    </submittedName>
</protein>
<accession>A0A9D4XZW3</accession>